<dbReference type="SUPFAM" id="SSF109604">
    <property type="entry name" value="HD-domain/PDEase-like"/>
    <property type="match status" value="1"/>
</dbReference>
<dbReference type="InterPro" id="IPR006674">
    <property type="entry name" value="HD_domain"/>
</dbReference>
<proteinExistence type="predicted"/>
<dbReference type="Proteomes" id="UP001419910">
    <property type="component" value="Unassembled WGS sequence"/>
</dbReference>
<evidence type="ECO:0000259" key="1">
    <source>
        <dbReference type="Pfam" id="PF01966"/>
    </source>
</evidence>
<accession>A0ABU9Y858</accession>
<comment type="caution">
    <text evidence="2">The sequence shown here is derived from an EMBL/GenBank/DDBJ whole genome shotgun (WGS) entry which is preliminary data.</text>
</comment>
<dbReference type="EMBL" id="JBDIME010000022">
    <property type="protein sequence ID" value="MEN2791966.1"/>
    <property type="molecule type" value="Genomic_DNA"/>
</dbReference>
<protein>
    <submittedName>
        <fullName evidence="2">HD domain-containing protein</fullName>
    </submittedName>
</protein>
<evidence type="ECO:0000313" key="3">
    <source>
        <dbReference type="Proteomes" id="UP001419910"/>
    </source>
</evidence>
<dbReference type="Gene3D" id="1.10.3210.10">
    <property type="entry name" value="Hypothetical protein af1432"/>
    <property type="match status" value="1"/>
</dbReference>
<gene>
    <name evidence="2" type="ORF">ABC974_20225</name>
</gene>
<feature type="domain" description="HD" evidence="1">
    <location>
        <begin position="81"/>
        <end position="139"/>
    </location>
</feature>
<evidence type="ECO:0000313" key="2">
    <source>
        <dbReference type="EMBL" id="MEN2791966.1"/>
    </source>
</evidence>
<dbReference type="Pfam" id="PF01966">
    <property type="entry name" value="HD"/>
    <property type="match status" value="1"/>
</dbReference>
<name>A0ABU9Y858_9SPHN</name>
<reference evidence="2 3" key="1">
    <citation type="submission" date="2024-05" db="EMBL/GenBank/DDBJ databases">
        <authorList>
            <person name="Liu Q."/>
            <person name="Xin Y.-H."/>
        </authorList>
    </citation>
    <scope>NUCLEOTIDE SEQUENCE [LARGE SCALE GENOMIC DNA]</scope>
    <source>
        <strain evidence="2 3">CGMCC 1.10181</strain>
    </source>
</reference>
<dbReference type="RefSeq" id="WP_343889856.1">
    <property type="nucleotide sequence ID" value="NZ_BAAAEH010000024.1"/>
</dbReference>
<sequence length="245" mass="27926">MDHLPEAEWPQEGRERIIVPAPVAIVGTGQSTGEHEALARLGPDTVMMMGDNPALPRMPEAPTLLDFFRLRITGITGRHLLTAAKRAMDEGQEEKIVLACLLHDISNACLIRSDHGYWGAQMIAPYVDEEVAWAVQQHQALRYFADSSVGYEYPESYHRFFGADYVPPDYIRRDAEAARAHRWYMSARLVTLYDRYFFDEVPVPDPEFLTDVIGRNFRQPAEGLGFDGSPTAHMWRTMIWPNNFL</sequence>
<keyword evidence="3" id="KW-1185">Reference proteome</keyword>
<organism evidence="2 3">
    <name type="scientific">Sphingomonas oligophenolica</name>
    <dbReference type="NCBI Taxonomy" id="301154"/>
    <lineage>
        <taxon>Bacteria</taxon>
        <taxon>Pseudomonadati</taxon>
        <taxon>Pseudomonadota</taxon>
        <taxon>Alphaproteobacteria</taxon>
        <taxon>Sphingomonadales</taxon>
        <taxon>Sphingomonadaceae</taxon>
        <taxon>Sphingomonas</taxon>
    </lineage>
</organism>